<organism evidence="2 3">
    <name type="scientific">Deinococcus koreensis</name>
    <dbReference type="NCBI Taxonomy" id="2054903"/>
    <lineage>
        <taxon>Bacteria</taxon>
        <taxon>Thermotogati</taxon>
        <taxon>Deinococcota</taxon>
        <taxon>Deinococci</taxon>
        <taxon>Deinococcales</taxon>
        <taxon>Deinococcaceae</taxon>
        <taxon>Deinococcus</taxon>
    </lineage>
</organism>
<dbReference type="AlphaFoldDB" id="A0A2K3USH6"/>
<name>A0A2K3USH6_9DEIO</name>
<sequence>MTWRPITLTELQPMQTIRVNGRLAMRIHELRPLGAGVVQVTTDLGETISLTAADQLLRLDKGLTAPEDQGEAREADPAAALPRS</sequence>
<reference evidence="2 3" key="1">
    <citation type="submission" date="2018-01" db="EMBL/GenBank/DDBJ databases">
        <title>Deinococcus koreensis sp. nov., a radiation-resistant bacterium isolated from river water.</title>
        <authorList>
            <person name="Choi A."/>
        </authorList>
    </citation>
    <scope>NUCLEOTIDE SEQUENCE [LARGE SCALE GENOMIC DNA]</scope>
    <source>
        <strain evidence="2 3">SJW1-2</strain>
    </source>
</reference>
<evidence type="ECO:0000313" key="2">
    <source>
        <dbReference type="EMBL" id="PNY79460.1"/>
    </source>
</evidence>
<evidence type="ECO:0000313" key="3">
    <source>
        <dbReference type="Proteomes" id="UP000236379"/>
    </source>
</evidence>
<protein>
    <submittedName>
        <fullName evidence="2">Uncharacterized protein</fullName>
    </submittedName>
</protein>
<gene>
    <name evidence="2" type="ORF">CVO96_18655</name>
</gene>
<evidence type="ECO:0000256" key="1">
    <source>
        <dbReference type="SAM" id="MobiDB-lite"/>
    </source>
</evidence>
<comment type="caution">
    <text evidence="2">The sequence shown here is derived from an EMBL/GenBank/DDBJ whole genome shotgun (WGS) entry which is preliminary data.</text>
</comment>
<dbReference type="Proteomes" id="UP000236379">
    <property type="component" value="Unassembled WGS sequence"/>
</dbReference>
<accession>A0A2K3USH6</accession>
<keyword evidence="3" id="KW-1185">Reference proteome</keyword>
<dbReference type="RefSeq" id="WP_103313974.1">
    <property type="nucleotide sequence ID" value="NZ_PPPD01000003.1"/>
</dbReference>
<dbReference type="EMBL" id="PPPD01000003">
    <property type="protein sequence ID" value="PNY79460.1"/>
    <property type="molecule type" value="Genomic_DNA"/>
</dbReference>
<proteinExistence type="predicted"/>
<feature type="region of interest" description="Disordered" evidence="1">
    <location>
        <begin position="61"/>
        <end position="84"/>
    </location>
</feature>